<protein>
    <recommendedName>
        <fullName evidence="1">Predicted 3'-5' exonuclease PolB-like domain-containing protein</fullName>
    </recommendedName>
</protein>
<name>A0A1G1X4C2_9BACT</name>
<dbReference type="Gene3D" id="3.30.420.10">
    <property type="entry name" value="Ribonuclease H-like superfamily/Ribonuclease H"/>
    <property type="match status" value="1"/>
</dbReference>
<evidence type="ECO:0000259" key="1">
    <source>
        <dbReference type="Pfam" id="PF10108"/>
    </source>
</evidence>
<feature type="domain" description="Predicted 3'-5' exonuclease PolB-like" evidence="1">
    <location>
        <begin position="91"/>
        <end position="231"/>
    </location>
</feature>
<dbReference type="InterPro" id="IPR036397">
    <property type="entry name" value="RNaseH_sf"/>
</dbReference>
<accession>A0A1G1X4C2</accession>
<evidence type="ECO:0000313" key="3">
    <source>
        <dbReference type="Proteomes" id="UP000177528"/>
    </source>
</evidence>
<dbReference type="EMBL" id="MHHR01000009">
    <property type="protein sequence ID" value="OGY34849.1"/>
    <property type="molecule type" value="Genomic_DNA"/>
</dbReference>
<sequence length="236" mass="26340">MRSVVVDIETVGADFSSLDEYTQQDILGRIRAAAGTAKYDEELATYMQDLQFSPLIGQVVVLGVYDVERKSGVVSFQAPGQEIGEIVDGDMTYKQRNEKSMLEAFWGGIGEYDQCITFNGRGFDIPYLIARSGANGVHITRDLMSNRFNNKSWGGIVHVDLLDQLSYYGAVRRAGSLHLWTQAMGIESPKGGDISGKEVGTAYKDGRGLDIARYNARDLIATTKLYERWRQFMQPR</sequence>
<evidence type="ECO:0000313" key="2">
    <source>
        <dbReference type="EMBL" id="OGY34849.1"/>
    </source>
</evidence>
<dbReference type="Pfam" id="PF10108">
    <property type="entry name" value="DNA_pol_B_exo2"/>
    <property type="match status" value="1"/>
</dbReference>
<gene>
    <name evidence="2" type="ORF">A3D99_03000</name>
</gene>
<dbReference type="InterPro" id="IPR019288">
    <property type="entry name" value="3'-5'_exonuclease_PolB-like"/>
</dbReference>
<proteinExistence type="predicted"/>
<organism evidence="2 3">
    <name type="scientific">Candidatus Andersenbacteria bacterium RIFCSPHIGHO2_12_FULL_45_11</name>
    <dbReference type="NCBI Taxonomy" id="1797281"/>
    <lineage>
        <taxon>Bacteria</taxon>
        <taxon>Candidatus Anderseniibacteriota</taxon>
    </lineage>
</organism>
<dbReference type="GO" id="GO:0003676">
    <property type="term" value="F:nucleic acid binding"/>
    <property type="evidence" value="ECO:0007669"/>
    <property type="project" value="InterPro"/>
</dbReference>
<dbReference type="InterPro" id="IPR012337">
    <property type="entry name" value="RNaseH-like_sf"/>
</dbReference>
<dbReference type="SUPFAM" id="SSF53098">
    <property type="entry name" value="Ribonuclease H-like"/>
    <property type="match status" value="1"/>
</dbReference>
<dbReference type="AlphaFoldDB" id="A0A1G1X4C2"/>
<reference evidence="2 3" key="1">
    <citation type="journal article" date="2016" name="Nat. Commun.">
        <title>Thousands of microbial genomes shed light on interconnected biogeochemical processes in an aquifer system.</title>
        <authorList>
            <person name="Anantharaman K."/>
            <person name="Brown C.T."/>
            <person name="Hug L.A."/>
            <person name="Sharon I."/>
            <person name="Castelle C.J."/>
            <person name="Probst A.J."/>
            <person name="Thomas B.C."/>
            <person name="Singh A."/>
            <person name="Wilkins M.J."/>
            <person name="Karaoz U."/>
            <person name="Brodie E.L."/>
            <person name="Williams K.H."/>
            <person name="Hubbard S.S."/>
            <person name="Banfield J.F."/>
        </authorList>
    </citation>
    <scope>NUCLEOTIDE SEQUENCE [LARGE SCALE GENOMIC DNA]</scope>
</reference>
<dbReference type="Proteomes" id="UP000177528">
    <property type="component" value="Unassembled WGS sequence"/>
</dbReference>
<comment type="caution">
    <text evidence="2">The sequence shown here is derived from an EMBL/GenBank/DDBJ whole genome shotgun (WGS) entry which is preliminary data.</text>
</comment>